<dbReference type="SUPFAM" id="SSF56672">
    <property type="entry name" value="DNA/RNA polymerases"/>
    <property type="match status" value="1"/>
</dbReference>
<dbReference type="InterPro" id="IPR002298">
    <property type="entry name" value="DNA_polymerase_A"/>
</dbReference>
<dbReference type="InterPro" id="IPR012337">
    <property type="entry name" value="RNaseH-like_sf"/>
</dbReference>
<dbReference type="InterPro" id="IPR019760">
    <property type="entry name" value="DNA-dir_DNA_pol_A_CS"/>
</dbReference>
<comment type="similarity">
    <text evidence="1 13">Belongs to the DNA polymerase type-A family.</text>
</comment>
<dbReference type="InterPro" id="IPR008918">
    <property type="entry name" value="HhH2"/>
</dbReference>
<comment type="function">
    <text evidence="13">In addition to polymerase activity, this DNA polymerase exhibits 5'-3' exonuclease activity.</text>
</comment>
<evidence type="ECO:0000259" key="15">
    <source>
        <dbReference type="SMART" id="SM00482"/>
    </source>
</evidence>
<organism evidence="16 17">
    <name type="scientific">Feifania hominis</name>
    <dbReference type="NCBI Taxonomy" id="2763660"/>
    <lineage>
        <taxon>Bacteria</taxon>
        <taxon>Bacillati</taxon>
        <taxon>Bacillota</taxon>
        <taxon>Clostridia</taxon>
        <taxon>Eubacteriales</taxon>
        <taxon>Feifaniaceae</taxon>
        <taxon>Feifania</taxon>
    </lineage>
</organism>
<dbReference type="Gene3D" id="3.30.70.370">
    <property type="match status" value="1"/>
</dbReference>
<dbReference type="Gene3D" id="1.10.150.20">
    <property type="entry name" value="5' to 3' exonuclease, C-terminal subdomain"/>
    <property type="match status" value="2"/>
</dbReference>
<dbReference type="GO" id="GO:0003887">
    <property type="term" value="F:DNA-directed DNA polymerase activity"/>
    <property type="evidence" value="ECO:0007669"/>
    <property type="project" value="UniProtKB-UniRule"/>
</dbReference>
<dbReference type="InterPro" id="IPR018320">
    <property type="entry name" value="DNA_polymerase_1"/>
</dbReference>
<comment type="caution">
    <text evidence="16">The sequence shown here is derived from an EMBL/GenBank/DDBJ whole genome shotgun (WGS) entry which is preliminary data.</text>
</comment>
<dbReference type="InterPro" id="IPR036279">
    <property type="entry name" value="5-3_exonuclease_C_sf"/>
</dbReference>
<evidence type="ECO:0000256" key="4">
    <source>
        <dbReference type="ARBA" id="ARBA00022679"/>
    </source>
</evidence>
<dbReference type="CDD" id="cd08637">
    <property type="entry name" value="DNA_pol_A_pol_I_C"/>
    <property type="match status" value="1"/>
</dbReference>
<dbReference type="NCBIfam" id="TIGR00593">
    <property type="entry name" value="pola"/>
    <property type="match status" value="1"/>
</dbReference>
<keyword evidence="7 13" id="KW-0227">DNA damage</keyword>
<dbReference type="Gene3D" id="3.30.420.10">
    <property type="entry name" value="Ribonuclease H-like superfamily/Ribonuclease H"/>
    <property type="match status" value="1"/>
</dbReference>
<evidence type="ECO:0000259" key="14">
    <source>
        <dbReference type="SMART" id="SM00475"/>
    </source>
</evidence>
<dbReference type="RefSeq" id="WP_249300319.1">
    <property type="nucleotide sequence ID" value="NZ_JACRSP010000003.1"/>
</dbReference>
<dbReference type="InterPro" id="IPR001098">
    <property type="entry name" value="DNA-dir_DNA_pol_A_palm_dom"/>
</dbReference>
<dbReference type="InterPro" id="IPR020046">
    <property type="entry name" value="5-3_exonucl_a-hlix_arch_N"/>
</dbReference>
<name>A0A926DG80_9FIRM</name>
<dbReference type="NCBIfam" id="NF004397">
    <property type="entry name" value="PRK05755.1"/>
    <property type="match status" value="1"/>
</dbReference>
<dbReference type="SMART" id="SM00475">
    <property type="entry name" value="53EXOc"/>
    <property type="match status" value="1"/>
</dbReference>
<keyword evidence="13" id="KW-0378">Hydrolase</keyword>
<evidence type="ECO:0000256" key="8">
    <source>
        <dbReference type="ARBA" id="ARBA00022932"/>
    </source>
</evidence>
<keyword evidence="5 13" id="KW-0548">Nucleotidyltransferase</keyword>
<dbReference type="SMART" id="SM00482">
    <property type="entry name" value="POLAc"/>
    <property type="match status" value="1"/>
</dbReference>
<dbReference type="Pfam" id="PF02739">
    <property type="entry name" value="5_3_exonuc_N"/>
    <property type="match status" value="1"/>
</dbReference>
<comment type="subunit">
    <text evidence="13">Single-chain monomer with multiple functions.</text>
</comment>
<dbReference type="CDD" id="cd09859">
    <property type="entry name" value="PIN_53EXO"/>
    <property type="match status" value="1"/>
</dbReference>
<dbReference type="Gene3D" id="3.40.50.1010">
    <property type="entry name" value="5'-nuclease"/>
    <property type="match status" value="1"/>
</dbReference>
<evidence type="ECO:0000256" key="2">
    <source>
        <dbReference type="ARBA" id="ARBA00012417"/>
    </source>
</evidence>
<dbReference type="CDD" id="cd06140">
    <property type="entry name" value="DNA_polA_I_Bacillus_like_exo"/>
    <property type="match status" value="1"/>
</dbReference>
<evidence type="ECO:0000313" key="16">
    <source>
        <dbReference type="EMBL" id="MBC8536475.1"/>
    </source>
</evidence>
<dbReference type="PRINTS" id="PR00868">
    <property type="entry name" value="DNAPOLI"/>
</dbReference>
<dbReference type="FunFam" id="1.10.150.20:FF:000002">
    <property type="entry name" value="DNA polymerase I"/>
    <property type="match status" value="1"/>
</dbReference>
<evidence type="ECO:0000256" key="1">
    <source>
        <dbReference type="ARBA" id="ARBA00007705"/>
    </source>
</evidence>
<keyword evidence="13" id="KW-0540">Nuclease</keyword>
<dbReference type="GO" id="GO:0006302">
    <property type="term" value="P:double-strand break repair"/>
    <property type="evidence" value="ECO:0007669"/>
    <property type="project" value="TreeGrafter"/>
</dbReference>
<gene>
    <name evidence="13 16" type="primary">polA</name>
    <name evidence="16" type="ORF">H8695_07225</name>
</gene>
<comment type="catalytic activity">
    <reaction evidence="11 13">
        <text>DNA(n) + a 2'-deoxyribonucleoside 5'-triphosphate = DNA(n+1) + diphosphate</text>
        <dbReference type="Rhea" id="RHEA:22508"/>
        <dbReference type="Rhea" id="RHEA-COMP:17339"/>
        <dbReference type="Rhea" id="RHEA-COMP:17340"/>
        <dbReference type="ChEBI" id="CHEBI:33019"/>
        <dbReference type="ChEBI" id="CHEBI:61560"/>
        <dbReference type="ChEBI" id="CHEBI:173112"/>
        <dbReference type="EC" id="2.7.7.7"/>
    </reaction>
</comment>
<keyword evidence="9 13" id="KW-0238">DNA-binding</keyword>
<evidence type="ECO:0000256" key="13">
    <source>
        <dbReference type="RuleBase" id="RU004460"/>
    </source>
</evidence>
<keyword evidence="8 13" id="KW-0239">DNA-directed DNA polymerase</keyword>
<feature type="domain" description="5'-3' exonuclease" evidence="14">
    <location>
        <begin position="1"/>
        <end position="263"/>
    </location>
</feature>
<keyword evidence="17" id="KW-1185">Reference proteome</keyword>
<keyword evidence="10 13" id="KW-0234">DNA repair</keyword>
<dbReference type="InterPro" id="IPR043502">
    <property type="entry name" value="DNA/RNA_pol_sf"/>
</dbReference>
<dbReference type="SMART" id="SM00279">
    <property type="entry name" value="HhH2"/>
    <property type="match status" value="1"/>
</dbReference>
<dbReference type="PROSITE" id="PS00447">
    <property type="entry name" value="DNA_POLYMERASE_A"/>
    <property type="match status" value="1"/>
</dbReference>
<dbReference type="InterPro" id="IPR029060">
    <property type="entry name" value="PIN-like_dom_sf"/>
</dbReference>
<keyword evidence="13" id="KW-0269">Exonuclease</keyword>
<dbReference type="SUPFAM" id="SSF88723">
    <property type="entry name" value="PIN domain-like"/>
    <property type="match status" value="1"/>
</dbReference>
<dbReference type="Pfam" id="PF01367">
    <property type="entry name" value="5_3_exonuc"/>
    <property type="match status" value="1"/>
</dbReference>
<dbReference type="SUPFAM" id="SSF47807">
    <property type="entry name" value="5' to 3' exonuclease, C-terminal subdomain"/>
    <property type="match status" value="1"/>
</dbReference>
<evidence type="ECO:0000313" key="17">
    <source>
        <dbReference type="Proteomes" id="UP000620366"/>
    </source>
</evidence>
<keyword evidence="6 13" id="KW-0235">DNA replication</keyword>
<dbReference type="PANTHER" id="PTHR10133">
    <property type="entry name" value="DNA POLYMERASE I"/>
    <property type="match status" value="1"/>
</dbReference>
<dbReference type="GO" id="GO:0008409">
    <property type="term" value="F:5'-3' exonuclease activity"/>
    <property type="evidence" value="ECO:0007669"/>
    <property type="project" value="UniProtKB-UniRule"/>
</dbReference>
<dbReference type="FunFam" id="1.10.150.20:FF:000003">
    <property type="entry name" value="DNA polymerase I"/>
    <property type="match status" value="1"/>
</dbReference>
<dbReference type="EC" id="2.7.7.7" evidence="2 12"/>
<dbReference type="AlphaFoldDB" id="A0A926DG80"/>
<dbReference type="GO" id="GO:0006261">
    <property type="term" value="P:DNA-templated DNA replication"/>
    <property type="evidence" value="ECO:0007669"/>
    <property type="project" value="UniProtKB-UniRule"/>
</dbReference>
<dbReference type="GO" id="GO:0003677">
    <property type="term" value="F:DNA binding"/>
    <property type="evidence" value="ECO:0007669"/>
    <property type="project" value="UniProtKB-UniRule"/>
</dbReference>
<keyword evidence="4 13" id="KW-0808">Transferase</keyword>
<evidence type="ECO:0000256" key="6">
    <source>
        <dbReference type="ARBA" id="ARBA00022705"/>
    </source>
</evidence>
<dbReference type="InterPro" id="IPR020045">
    <property type="entry name" value="DNA_polI_H3TH"/>
</dbReference>
<dbReference type="SUPFAM" id="SSF53098">
    <property type="entry name" value="Ribonuclease H-like"/>
    <property type="match status" value="1"/>
</dbReference>
<evidence type="ECO:0000256" key="7">
    <source>
        <dbReference type="ARBA" id="ARBA00022763"/>
    </source>
</evidence>
<sequence length="851" mass="94760">MKLLVFDGNSIINRAFYGIRLLSTSDGVFTNAVYGFLNILEKELTAEAPDAVCVAFDLAGPTFRHEQFAEYKAGRRGMPDELASQLPVLKQVLDAMHIARLELQGYEADDIIGTIAARCESAGDDCVIVTGDKDDLQLIGPHVAVKLAVTAMGRSETTRYDRDKFVEVYGFEPRRMIDFKALQGDASDNIPGVPGIGEKTAKALLQDGRTLEDIYADLDALPVKPGAKKKLAEGRESAFLSYQLATIDCHVPLELDFEAMRRRDPDFEALLALYEKLEFKSFADRLRERRPEAAPPAFEAPPVQKLTGEAEVRALLAPGGTLCLDYDPESVLVLTGGALFELNRFECMAGFDECIRLLFESPNEKVMAAGKHARTALAAEGIELRNLVFDAELAGYVLNPSANSYTPATLALGYLTLSIGEGRAEALAVLPLLRPELLRRMGESGEDRLYFDIELPLSAVLSAMEREGFAVDTAALHAYGQELTGRIAELTQEIFAISGYEFNINSTKQLGEVLFERLGLPVVKKTKTGYSTDADVLEKLRPAHEIVDLVLRYRQLQKLKSTYVDGLLKLTDPHTGRVHTTFRQTVTQTGRISSTEPNLQNIPVREEEGRRLRRMFVAREGCTLVDADYSQIELRVLAHISGDETMLEAFNQNEDIHTVTASQVFGVERSAVTPLMRRRAKAVNFGIVYGISDFSLSQDIGVSRREAREYIDQYFATYPKIKAYLDRTVEQAKADGYVTTLFGRRRYLPELKSGNYNMRMFGERVAMNTPIQGTAADIIKIAMVRVYNRLRAEGLRSRLILQVHDELIIETERDELARVRALLKEEMEGAASLSVVLRADVSEGESWYDAK</sequence>
<dbReference type="EMBL" id="JACRSP010000003">
    <property type="protein sequence ID" value="MBC8536475.1"/>
    <property type="molecule type" value="Genomic_DNA"/>
</dbReference>
<reference evidence="16" key="1">
    <citation type="submission" date="2020-08" db="EMBL/GenBank/DDBJ databases">
        <title>Genome public.</title>
        <authorList>
            <person name="Liu C."/>
            <person name="Sun Q."/>
        </authorList>
    </citation>
    <scope>NUCLEOTIDE SEQUENCE</scope>
    <source>
        <strain evidence="16">BX7</strain>
    </source>
</reference>
<feature type="domain" description="DNA-directed DNA polymerase family A palm" evidence="15">
    <location>
        <begin position="609"/>
        <end position="815"/>
    </location>
</feature>
<accession>A0A926DG80</accession>
<proteinExistence type="inferred from homology"/>
<dbReference type="FunFam" id="1.20.1060.10:FF:000001">
    <property type="entry name" value="DNA polymerase I"/>
    <property type="match status" value="1"/>
</dbReference>
<dbReference type="PANTHER" id="PTHR10133:SF27">
    <property type="entry name" value="DNA POLYMERASE NU"/>
    <property type="match status" value="1"/>
</dbReference>
<evidence type="ECO:0000256" key="3">
    <source>
        <dbReference type="ARBA" id="ARBA00020311"/>
    </source>
</evidence>
<protein>
    <recommendedName>
        <fullName evidence="3 12">DNA polymerase I</fullName>
        <ecNumber evidence="2 12">2.7.7.7</ecNumber>
    </recommendedName>
</protein>
<dbReference type="InterPro" id="IPR002421">
    <property type="entry name" value="5-3_exonuclease"/>
</dbReference>
<dbReference type="Proteomes" id="UP000620366">
    <property type="component" value="Unassembled WGS sequence"/>
</dbReference>
<evidence type="ECO:0000256" key="5">
    <source>
        <dbReference type="ARBA" id="ARBA00022695"/>
    </source>
</evidence>
<evidence type="ECO:0000256" key="9">
    <source>
        <dbReference type="ARBA" id="ARBA00023125"/>
    </source>
</evidence>
<dbReference type="Gene3D" id="1.20.1060.10">
    <property type="entry name" value="Taq DNA Polymerase, Chain T, domain 4"/>
    <property type="match status" value="1"/>
</dbReference>
<dbReference type="InterPro" id="IPR036397">
    <property type="entry name" value="RNaseH_sf"/>
</dbReference>
<evidence type="ECO:0000256" key="10">
    <source>
        <dbReference type="ARBA" id="ARBA00023204"/>
    </source>
</evidence>
<evidence type="ECO:0000256" key="12">
    <source>
        <dbReference type="NCBIfam" id="TIGR00593"/>
    </source>
</evidence>
<dbReference type="CDD" id="cd09898">
    <property type="entry name" value="H3TH_53EXO"/>
    <property type="match status" value="1"/>
</dbReference>
<evidence type="ECO:0000256" key="11">
    <source>
        <dbReference type="ARBA" id="ARBA00049244"/>
    </source>
</evidence>
<dbReference type="Pfam" id="PF00476">
    <property type="entry name" value="DNA_pol_A"/>
    <property type="match status" value="1"/>
</dbReference>